<sequence>MFNVTTNSLFQQTLLPFSELDSFNDPIVHQAEISAANGITNAKSIARLYASLIGDLDVTKRLLNTKILKQATKSNTPENEPDQVLMQISTIFGMGFMTYGSVFNIMGPGTFGHNDSISGSLFGLLLCDSLEAAVEGQSPESFDQAKTLRGGGKLQLKSGQFTDDGSTALCLAIALLGSETDNAVIHPSTVQMNLYRRWYESGYLSSTGECFDIAKSDKLSSADASYYGSASSHASGNGSLMRLASAPLLYQRDPLNAMNESINSSETMHAWQLCLDSCRVYTGLIIGALQGATKEELLNSDQLYVPAGLSHDY</sequence>
<dbReference type="Proteomes" id="UP000663869">
    <property type="component" value="Unassembled WGS sequence"/>
</dbReference>
<accession>A0A818FMI8</accession>
<comment type="caution">
    <text evidence="2">The sequence shown here is derived from an EMBL/GenBank/DDBJ whole genome shotgun (WGS) entry which is preliminary data.</text>
</comment>
<gene>
    <name evidence="2" type="ORF">FME351_LOCUS15243</name>
</gene>
<feature type="binding site" evidence="1">
    <location>
        <position position="164"/>
    </location>
    <ligand>
        <name>Mg(2+)</name>
        <dbReference type="ChEBI" id="CHEBI:18420"/>
        <label>1</label>
    </ligand>
</feature>
<dbReference type="Gene3D" id="1.10.4080.10">
    <property type="entry name" value="ADP-ribosylation/Crystallin J1"/>
    <property type="match status" value="1"/>
</dbReference>
<dbReference type="SUPFAM" id="SSF101478">
    <property type="entry name" value="ADP-ribosylglycohydrolase"/>
    <property type="match status" value="1"/>
</dbReference>
<dbReference type="InterPro" id="IPR036705">
    <property type="entry name" value="Ribosyl_crysJ1_sf"/>
</dbReference>
<dbReference type="EMBL" id="CAJNYU010001887">
    <property type="protein sequence ID" value="CAF3477233.1"/>
    <property type="molecule type" value="Genomic_DNA"/>
</dbReference>
<comment type="cofactor">
    <cofactor evidence="1">
        <name>Mg(2+)</name>
        <dbReference type="ChEBI" id="CHEBI:18420"/>
    </cofactor>
    <text evidence="1">Binds 2 magnesium ions per subunit.</text>
</comment>
<keyword evidence="1" id="KW-0460">Magnesium</keyword>
<evidence type="ECO:0000313" key="2">
    <source>
        <dbReference type="EMBL" id="CAF3477233.1"/>
    </source>
</evidence>
<feature type="binding site" evidence="1">
    <location>
        <position position="162"/>
    </location>
    <ligand>
        <name>Mg(2+)</name>
        <dbReference type="ChEBI" id="CHEBI:18420"/>
        <label>1</label>
    </ligand>
</feature>
<evidence type="ECO:0000313" key="3">
    <source>
        <dbReference type="Proteomes" id="UP000663869"/>
    </source>
</evidence>
<dbReference type="GO" id="GO:0046872">
    <property type="term" value="F:metal ion binding"/>
    <property type="evidence" value="ECO:0007669"/>
    <property type="project" value="UniProtKB-KW"/>
</dbReference>
<reference evidence="2" key="1">
    <citation type="submission" date="2021-02" db="EMBL/GenBank/DDBJ databases">
        <authorList>
            <person name="Nowell W R."/>
        </authorList>
    </citation>
    <scope>NUCLEOTIDE SEQUENCE</scope>
</reference>
<dbReference type="Pfam" id="PF03747">
    <property type="entry name" value="ADP_ribosyl_GH"/>
    <property type="match status" value="1"/>
</dbReference>
<feature type="binding site" evidence="1">
    <location>
        <position position="163"/>
    </location>
    <ligand>
        <name>Mg(2+)</name>
        <dbReference type="ChEBI" id="CHEBI:18420"/>
        <label>1</label>
    </ligand>
</feature>
<protein>
    <submittedName>
        <fullName evidence="2">Uncharacterized protein</fullName>
    </submittedName>
</protein>
<organism evidence="2 3">
    <name type="scientific">Rotaria socialis</name>
    <dbReference type="NCBI Taxonomy" id="392032"/>
    <lineage>
        <taxon>Eukaryota</taxon>
        <taxon>Metazoa</taxon>
        <taxon>Spiralia</taxon>
        <taxon>Gnathifera</taxon>
        <taxon>Rotifera</taxon>
        <taxon>Eurotatoria</taxon>
        <taxon>Bdelloidea</taxon>
        <taxon>Philodinida</taxon>
        <taxon>Philodinidae</taxon>
        <taxon>Rotaria</taxon>
    </lineage>
</organism>
<dbReference type="InterPro" id="IPR005502">
    <property type="entry name" value="Ribosyl_crysJ1"/>
</dbReference>
<keyword evidence="1" id="KW-0479">Metal-binding</keyword>
<dbReference type="InterPro" id="IPR012338">
    <property type="entry name" value="Beta-lactam/transpept-like"/>
</dbReference>
<proteinExistence type="predicted"/>
<dbReference type="AlphaFoldDB" id="A0A818FMI8"/>
<dbReference type="Gene3D" id="3.40.710.10">
    <property type="entry name" value="DD-peptidase/beta-lactamase superfamily"/>
    <property type="match status" value="1"/>
</dbReference>
<name>A0A818FMI8_9BILA</name>
<evidence type="ECO:0000256" key="1">
    <source>
        <dbReference type="PIRSR" id="PIRSR605502-1"/>
    </source>
</evidence>